<accession>A0A418XUX0</accession>
<gene>
    <name evidence="1" type="ORF">D4A39_14745</name>
</gene>
<dbReference type="AlphaFoldDB" id="A0A418XUX0"/>
<comment type="caution">
    <text evidence="1">The sequence shown here is derived from an EMBL/GenBank/DDBJ whole genome shotgun (WGS) entry which is preliminary data.</text>
</comment>
<proteinExistence type="predicted"/>
<reference evidence="1 2" key="1">
    <citation type="submission" date="2018-09" db="EMBL/GenBank/DDBJ databases">
        <title>Alcanivorax profundi sp. nov., isolated from 1000 m-depth seawater of the Mariana Trench.</title>
        <authorList>
            <person name="Liu J."/>
        </authorList>
    </citation>
    <scope>NUCLEOTIDE SEQUENCE [LARGE SCALE GENOMIC DNA]</scope>
    <source>
        <strain evidence="1 2">MTEO17</strain>
    </source>
</reference>
<dbReference type="OrthoDB" id="8532943at2"/>
<dbReference type="InterPro" id="IPR011009">
    <property type="entry name" value="Kinase-like_dom_sf"/>
</dbReference>
<evidence type="ECO:0000313" key="1">
    <source>
        <dbReference type="EMBL" id="RJG16503.1"/>
    </source>
</evidence>
<dbReference type="EMBL" id="QYYA01000005">
    <property type="protein sequence ID" value="RJG16503.1"/>
    <property type="molecule type" value="Genomic_DNA"/>
</dbReference>
<dbReference type="Pfam" id="PF06293">
    <property type="entry name" value="Kdo"/>
    <property type="match status" value="1"/>
</dbReference>
<organism evidence="1 2">
    <name type="scientific">Alcanivorax profundi</name>
    <dbReference type="NCBI Taxonomy" id="2338368"/>
    <lineage>
        <taxon>Bacteria</taxon>
        <taxon>Pseudomonadati</taxon>
        <taxon>Pseudomonadota</taxon>
        <taxon>Gammaproteobacteria</taxon>
        <taxon>Oceanospirillales</taxon>
        <taxon>Alcanivoracaceae</taxon>
        <taxon>Alcanivorax</taxon>
    </lineage>
</organism>
<dbReference type="SUPFAM" id="SSF56112">
    <property type="entry name" value="Protein kinase-like (PK-like)"/>
    <property type="match status" value="2"/>
</dbReference>
<dbReference type="Proteomes" id="UP000283734">
    <property type="component" value="Unassembled WGS sequence"/>
</dbReference>
<name>A0A418XUX0_9GAMM</name>
<dbReference type="RefSeq" id="WP_022984756.1">
    <property type="nucleotide sequence ID" value="NZ_CAXGPP010000054.1"/>
</dbReference>
<protein>
    <submittedName>
        <fullName evidence="1">Uncharacterized protein</fullName>
    </submittedName>
</protein>
<sequence>MALLQYLQHGIDEKDLPQTAAGLTITAVLRWLPGSRLVVDGYWNGQPVVAKLFCPGSKGKRAQRKEVRGLQAIAKCNVHCPAIKDVLTLDEGIHLLVMEKLEGETALRYCLQGSRAQRRSRIHRLACWVREVQQKGVVQTDIHPGNFFFTAGGWALLDAAECRFGSPTPVRAKANLAALLAQFPPLDLPDVRDCFAELGEYQGALRVARRRRYQMILKKALRPCTEFAAFRQGDVRGMCRRELLPQVEALLARGLDDVMQTTDSLKLGGASTVVRDGQSGWVIKRYNIKSFVHRIKRQWGATRAQKAWLGGVFLREVGVQTPLPVAYLEERRHGLRHRAWIINAYQSGRGLDELSPEQAPPEPVVLSLQDYFLLMAQLGFQHGDMKSTNILVCNDRISVIDLDAFNPFPRDPEASYRKDYNRFMRNWPKGSVLRTSLERAIAEAGLSDHNQGV</sequence>
<evidence type="ECO:0000313" key="2">
    <source>
        <dbReference type="Proteomes" id="UP000283734"/>
    </source>
</evidence>
<keyword evidence="2" id="KW-1185">Reference proteome</keyword>